<accession>A0AAN8MSD3</accession>
<name>A0AAN8MSD3_9PEZI</name>
<dbReference type="Pfam" id="PF22974">
    <property type="entry name" value="DUF7029"/>
    <property type="match status" value="1"/>
</dbReference>
<feature type="chain" id="PRO_5043008216" description="DUF7029 domain-containing protein" evidence="1">
    <location>
        <begin position="23"/>
        <end position="611"/>
    </location>
</feature>
<dbReference type="InterPro" id="IPR054293">
    <property type="entry name" value="DUF7029"/>
</dbReference>
<dbReference type="EMBL" id="JAVHNR010000004">
    <property type="protein sequence ID" value="KAK6344880.1"/>
    <property type="molecule type" value="Genomic_DNA"/>
</dbReference>
<keyword evidence="1" id="KW-0732">Signal</keyword>
<evidence type="ECO:0000256" key="1">
    <source>
        <dbReference type="SAM" id="SignalP"/>
    </source>
</evidence>
<dbReference type="AlphaFoldDB" id="A0AAN8MSD3"/>
<feature type="domain" description="DUF7029" evidence="2">
    <location>
        <begin position="115"/>
        <end position="218"/>
    </location>
</feature>
<evidence type="ECO:0000313" key="4">
    <source>
        <dbReference type="Proteomes" id="UP001313282"/>
    </source>
</evidence>
<feature type="signal peptide" evidence="1">
    <location>
        <begin position="1"/>
        <end position="22"/>
    </location>
</feature>
<evidence type="ECO:0000259" key="2">
    <source>
        <dbReference type="Pfam" id="PF22974"/>
    </source>
</evidence>
<sequence>MVSSKLLSVALSFGLFGTQASAGVFNYGGDHGYASYSRSKVASNSEVAPAPVVKQEAPPLSLLPIREEFLFPRAHLQKRSNDYSSLHLEETSKLYFGKPATGLDIHLATINARPGAEHPLIALEKFDGFTKSIDCRGNDIVLEFQDKDAMIYAAKQWDWVNHKDEDYFFLVSQHHHNGCNPEDERMPHKVVSVELDAKKSTIVLAVENASWDEALGDFTFNFEKIEHPVVKLAKRRDPIEVGYYPSPISIIIADFICARAVASGIKISACKDNGDFGFGDFEALTGAAKAALEGAWNLIPDFDAMASASIQWGNDDPNSELVFLESAGPLPDLDGVKSAYDIKGTCIGCYIRGTFDYTASGGRDAKTGKTELVIGFSPKIQARIKLRLSGTATVSKELNYVAEYISKGLNAYVIAGIICLEPQFLSGPGVIMKAGVSGNFTVGFELDTVSPLLMLKATHDDKVQVLQKDWGKLKVDPIIQASELKSHSEVNPYFRLGLGVGATFFKNRTISGTLGVWAGFNPQMISTMDLGYDSKGLCEDKPQIGAKFQSSFRFDYSYTTVAKIASESVLANFLFDLVKPTSWVDASKALNLNKKSILFEKTFGFCRALTL</sequence>
<keyword evidence="4" id="KW-1185">Reference proteome</keyword>
<gene>
    <name evidence="3" type="ORF">TWF718_006832</name>
</gene>
<proteinExistence type="predicted"/>
<evidence type="ECO:0000313" key="3">
    <source>
        <dbReference type="EMBL" id="KAK6344880.1"/>
    </source>
</evidence>
<organism evidence="3 4">
    <name type="scientific">Orbilia javanica</name>
    <dbReference type="NCBI Taxonomy" id="47235"/>
    <lineage>
        <taxon>Eukaryota</taxon>
        <taxon>Fungi</taxon>
        <taxon>Dikarya</taxon>
        <taxon>Ascomycota</taxon>
        <taxon>Pezizomycotina</taxon>
        <taxon>Orbiliomycetes</taxon>
        <taxon>Orbiliales</taxon>
        <taxon>Orbiliaceae</taxon>
        <taxon>Orbilia</taxon>
    </lineage>
</organism>
<reference evidence="3 4" key="1">
    <citation type="submission" date="2019-10" db="EMBL/GenBank/DDBJ databases">
        <authorList>
            <person name="Palmer J.M."/>
        </authorList>
    </citation>
    <scope>NUCLEOTIDE SEQUENCE [LARGE SCALE GENOMIC DNA]</scope>
    <source>
        <strain evidence="3 4">TWF718</strain>
    </source>
</reference>
<dbReference type="Proteomes" id="UP001313282">
    <property type="component" value="Unassembled WGS sequence"/>
</dbReference>
<protein>
    <recommendedName>
        <fullName evidence="2">DUF7029 domain-containing protein</fullName>
    </recommendedName>
</protein>
<comment type="caution">
    <text evidence="3">The sequence shown here is derived from an EMBL/GenBank/DDBJ whole genome shotgun (WGS) entry which is preliminary data.</text>
</comment>